<sequence>MDDLLIFRNSFGICLSHLDKMLKRCEDTNLCLNWEKSHFMVKEGIVLGHKISKNGIEVDKAKVDVIAKLPHPTTVKVMSSQQKNKFFKDVKHYFWDDPFLFKIYAEKVIRRCVHSQEAFDILKACHNGPTGGHHGPNYTVKKMFDSGFYCPTIYRDSYDLVKSCDACQCHGKIRNGMKCLKIPSKFARFLTFRASISWGRSRLHEGTSIYSWPSITCRNGLKRKRSPPTFAKVMLKYGVTHRLAVAYYPQTSREGEVSNHGLKRILERTVGENRASCSDKLDDALWAFRIAFKTPIGCTPYKLVYGKACHLPIELEHKAYWALKHANFNLLTAGNHRTVQLNELNELHDQAYENSLIYKEKTKRIHDSKIKDCIFNVGDRVLLFNSRLKIFSSKLKTRWSGPFTITQVFLYGTVELSQTDGPNFKVNGHRIKHYFGKDIPKMVVPDLQTFPKDQ</sequence>
<dbReference type="PANTHER" id="PTHR37984:SF5">
    <property type="entry name" value="PROTEIN NYNRIN-LIKE"/>
    <property type="match status" value="1"/>
</dbReference>
<keyword evidence="2" id="KW-0695">RNA-directed DNA polymerase</keyword>
<keyword evidence="2" id="KW-0548">Nucleotidyltransferase</keyword>
<dbReference type="InterPro" id="IPR036397">
    <property type="entry name" value="RNaseH_sf"/>
</dbReference>
<dbReference type="Gene3D" id="1.10.340.70">
    <property type="match status" value="1"/>
</dbReference>
<dbReference type="AlphaFoldDB" id="A0A699IHF7"/>
<reference evidence="2" key="1">
    <citation type="journal article" date="2019" name="Sci. Rep.">
        <title>Draft genome of Tanacetum cinerariifolium, the natural source of mosquito coil.</title>
        <authorList>
            <person name="Yamashiro T."/>
            <person name="Shiraishi A."/>
            <person name="Satake H."/>
            <person name="Nakayama K."/>
        </authorList>
    </citation>
    <scope>NUCLEOTIDE SEQUENCE</scope>
</reference>
<dbReference type="Gene3D" id="3.30.420.10">
    <property type="entry name" value="Ribonuclease H-like superfamily/Ribonuclease H"/>
    <property type="match status" value="1"/>
</dbReference>
<dbReference type="InterPro" id="IPR043502">
    <property type="entry name" value="DNA/RNA_pol_sf"/>
</dbReference>
<protein>
    <submittedName>
        <fullName evidence="2">Reverse transcriptase domain-containing protein</fullName>
    </submittedName>
</protein>
<dbReference type="SUPFAM" id="SSF53098">
    <property type="entry name" value="Ribonuclease H-like"/>
    <property type="match status" value="1"/>
</dbReference>
<feature type="domain" description="Integrase zinc-binding" evidence="1">
    <location>
        <begin position="115"/>
        <end position="170"/>
    </location>
</feature>
<dbReference type="PANTHER" id="PTHR37984">
    <property type="entry name" value="PROTEIN CBG26694"/>
    <property type="match status" value="1"/>
</dbReference>
<name>A0A699IHF7_TANCI</name>
<evidence type="ECO:0000313" key="2">
    <source>
        <dbReference type="EMBL" id="GEZ66455.1"/>
    </source>
</evidence>
<comment type="caution">
    <text evidence="2">The sequence shown here is derived from an EMBL/GenBank/DDBJ whole genome shotgun (WGS) entry which is preliminary data.</text>
</comment>
<evidence type="ECO:0000259" key="1">
    <source>
        <dbReference type="Pfam" id="PF17921"/>
    </source>
</evidence>
<dbReference type="EMBL" id="BKCJ010307194">
    <property type="protein sequence ID" value="GEZ66455.1"/>
    <property type="molecule type" value="Genomic_DNA"/>
</dbReference>
<dbReference type="GO" id="GO:0003676">
    <property type="term" value="F:nucleic acid binding"/>
    <property type="evidence" value="ECO:0007669"/>
    <property type="project" value="InterPro"/>
</dbReference>
<accession>A0A699IHF7</accession>
<keyword evidence="2" id="KW-0808">Transferase</keyword>
<dbReference type="InterPro" id="IPR012337">
    <property type="entry name" value="RNaseH-like_sf"/>
</dbReference>
<gene>
    <name evidence="2" type="ORF">Tci_538428</name>
</gene>
<dbReference type="InterPro" id="IPR050951">
    <property type="entry name" value="Retrovirus_Pol_polyprotein"/>
</dbReference>
<dbReference type="Gene3D" id="3.30.70.270">
    <property type="match status" value="1"/>
</dbReference>
<dbReference type="Pfam" id="PF17921">
    <property type="entry name" value="Integrase_H2C2"/>
    <property type="match status" value="1"/>
</dbReference>
<dbReference type="GO" id="GO:0003964">
    <property type="term" value="F:RNA-directed DNA polymerase activity"/>
    <property type="evidence" value="ECO:0007669"/>
    <property type="project" value="UniProtKB-KW"/>
</dbReference>
<dbReference type="InterPro" id="IPR041588">
    <property type="entry name" value="Integrase_H2C2"/>
</dbReference>
<dbReference type="InterPro" id="IPR043128">
    <property type="entry name" value="Rev_trsase/Diguanyl_cyclase"/>
</dbReference>
<dbReference type="SUPFAM" id="SSF56672">
    <property type="entry name" value="DNA/RNA polymerases"/>
    <property type="match status" value="1"/>
</dbReference>
<proteinExistence type="predicted"/>
<organism evidence="2">
    <name type="scientific">Tanacetum cinerariifolium</name>
    <name type="common">Dalmatian daisy</name>
    <name type="synonym">Chrysanthemum cinerariifolium</name>
    <dbReference type="NCBI Taxonomy" id="118510"/>
    <lineage>
        <taxon>Eukaryota</taxon>
        <taxon>Viridiplantae</taxon>
        <taxon>Streptophyta</taxon>
        <taxon>Embryophyta</taxon>
        <taxon>Tracheophyta</taxon>
        <taxon>Spermatophyta</taxon>
        <taxon>Magnoliopsida</taxon>
        <taxon>eudicotyledons</taxon>
        <taxon>Gunneridae</taxon>
        <taxon>Pentapetalae</taxon>
        <taxon>asterids</taxon>
        <taxon>campanulids</taxon>
        <taxon>Asterales</taxon>
        <taxon>Asteraceae</taxon>
        <taxon>Asteroideae</taxon>
        <taxon>Anthemideae</taxon>
        <taxon>Anthemidinae</taxon>
        <taxon>Tanacetum</taxon>
    </lineage>
</organism>